<dbReference type="AlphaFoldDB" id="F6D4W7"/>
<dbReference type="RefSeq" id="WP_013826337.1">
    <property type="nucleotide sequence ID" value="NC_015574.1"/>
</dbReference>
<evidence type="ECO:0000313" key="1">
    <source>
        <dbReference type="EMBL" id="AEG18838.1"/>
    </source>
</evidence>
<evidence type="ECO:0000313" key="2">
    <source>
        <dbReference type="Proteomes" id="UP000009231"/>
    </source>
</evidence>
<dbReference type="GeneID" id="10669337"/>
<name>F6D4W7_METPW</name>
<dbReference type="eggNOG" id="arCOG05264">
    <property type="taxonomic scope" value="Archaea"/>
</dbReference>
<dbReference type="HOGENOM" id="CLU_069867_5_1_2"/>
<protein>
    <submittedName>
        <fullName evidence="1">Polyketide cyclase/dehydrase</fullName>
    </submittedName>
</protein>
<proteinExistence type="predicted"/>
<reference evidence="1 2" key="1">
    <citation type="journal article" date="2014" name="Int. J. Syst. Evol. Microbiol.">
        <title>Methanobacterium paludis sp. nov. and a novel strain of Methanobacterium lacus isolated from northern peatlands.</title>
        <authorList>
            <person name="Cadillo-Quiroz H."/>
            <person name="Brauer S.L."/>
            <person name="Goodson N."/>
            <person name="Yavitt J.B."/>
            <person name="Zinder S.H."/>
        </authorList>
    </citation>
    <scope>NUCLEOTIDE SEQUENCE [LARGE SCALE GENOMIC DNA]</scope>
    <source>
        <strain evidence="2">DSM 25820 / JCM 18151 / SWAN1</strain>
    </source>
</reference>
<sequence length="148" mass="16778">MKINENAPVVATGEIDVLADLETVWDVMVSIDKWPSWNPEVKDVFISGEVVEGSKFQWKAGPGTIKSIVQRVEKPNILAWTGRTLGINAIHVWQLRAHNDGTIIRTEESWEGLMVRILHGTMQKMLQDSIDSGLQYLKIEAEKRKKEI</sequence>
<dbReference type="STRING" id="868131.MSWAN_1827"/>
<accession>F6D4W7</accession>
<gene>
    <name evidence="1" type="ordered locus">MSWAN_1827</name>
</gene>
<keyword evidence="2" id="KW-1185">Reference proteome</keyword>
<dbReference type="KEGG" id="mew:MSWAN_1827"/>
<dbReference type="InterPro" id="IPR019587">
    <property type="entry name" value="Polyketide_cyclase/dehydratase"/>
</dbReference>
<dbReference type="SUPFAM" id="SSF55961">
    <property type="entry name" value="Bet v1-like"/>
    <property type="match status" value="1"/>
</dbReference>
<dbReference type="Gene3D" id="3.30.530.20">
    <property type="match status" value="1"/>
</dbReference>
<dbReference type="OrthoDB" id="66844at2157"/>
<dbReference type="InterPro" id="IPR023393">
    <property type="entry name" value="START-like_dom_sf"/>
</dbReference>
<organism evidence="1 2">
    <name type="scientific">Methanobacterium paludis (strain DSM 25820 / JCM 18151 / SWAN1)</name>
    <dbReference type="NCBI Taxonomy" id="868131"/>
    <lineage>
        <taxon>Archaea</taxon>
        <taxon>Methanobacteriati</taxon>
        <taxon>Methanobacteriota</taxon>
        <taxon>Methanomada group</taxon>
        <taxon>Methanobacteria</taxon>
        <taxon>Methanobacteriales</taxon>
        <taxon>Methanobacteriaceae</taxon>
        <taxon>Methanobacterium</taxon>
    </lineage>
</organism>
<dbReference type="Pfam" id="PF10604">
    <property type="entry name" value="Polyketide_cyc2"/>
    <property type="match status" value="1"/>
</dbReference>
<dbReference type="EMBL" id="CP002772">
    <property type="protein sequence ID" value="AEG18838.1"/>
    <property type="molecule type" value="Genomic_DNA"/>
</dbReference>
<dbReference type="Proteomes" id="UP000009231">
    <property type="component" value="Chromosome"/>
</dbReference>